<keyword evidence="1" id="KW-0808">Transferase</keyword>
<dbReference type="PROSITE" id="PS00107">
    <property type="entry name" value="PROTEIN_KINASE_ATP"/>
    <property type="match status" value="1"/>
</dbReference>
<dbReference type="CDD" id="cd14014">
    <property type="entry name" value="STKc_PknB_like"/>
    <property type="match status" value="1"/>
</dbReference>
<keyword evidence="4 5" id="KW-0067">ATP-binding</keyword>
<evidence type="ECO:0000256" key="3">
    <source>
        <dbReference type="ARBA" id="ARBA00022777"/>
    </source>
</evidence>
<accession>A0A4U1JIT1</accession>
<dbReference type="PANTHER" id="PTHR43289:SF34">
    <property type="entry name" value="SERINE_THREONINE-PROTEIN KINASE YBDM-RELATED"/>
    <property type="match status" value="1"/>
</dbReference>
<comment type="caution">
    <text evidence="8">The sequence shown here is derived from an EMBL/GenBank/DDBJ whole genome shotgun (WGS) entry which is preliminary data.</text>
</comment>
<evidence type="ECO:0000256" key="6">
    <source>
        <dbReference type="SAM" id="MobiDB-lite"/>
    </source>
</evidence>
<organism evidence="8 9">
    <name type="scientific">Polyangium fumosum</name>
    <dbReference type="NCBI Taxonomy" id="889272"/>
    <lineage>
        <taxon>Bacteria</taxon>
        <taxon>Pseudomonadati</taxon>
        <taxon>Myxococcota</taxon>
        <taxon>Polyangia</taxon>
        <taxon>Polyangiales</taxon>
        <taxon>Polyangiaceae</taxon>
        <taxon>Polyangium</taxon>
    </lineage>
</organism>
<dbReference type="Proteomes" id="UP000309215">
    <property type="component" value="Unassembled WGS sequence"/>
</dbReference>
<dbReference type="SUPFAM" id="SSF56112">
    <property type="entry name" value="Protein kinase-like (PK-like)"/>
    <property type="match status" value="1"/>
</dbReference>
<evidence type="ECO:0000256" key="4">
    <source>
        <dbReference type="ARBA" id="ARBA00022840"/>
    </source>
</evidence>
<dbReference type="SUPFAM" id="SSF48452">
    <property type="entry name" value="TPR-like"/>
    <property type="match status" value="1"/>
</dbReference>
<keyword evidence="8" id="KW-0723">Serine/threonine-protein kinase</keyword>
<dbReference type="Gene3D" id="3.30.200.20">
    <property type="entry name" value="Phosphorylase Kinase, domain 1"/>
    <property type="match status" value="1"/>
</dbReference>
<dbReference type="GO" id="GO:0005524">
    <property type="term" value="F:ATP binding"/>
    <property type="evidence" value="ECO:0007669"/>
    <property type="project" value="UniProtKB-UniRule"/>
</dbReference>
<dbReference type="InterPro" id="IPR011009">
    <property type="entry name" value="Kinase-like_dom_sf"/>
</dbReference>
<name>A0A4U1JIT1_9BACT</name>
<dbReference type="PROSITE" id="PS50011">
    <property type="entry name" value="PROTEIN_KINASE_DOM"/>
    <property type="match status" value="1"/>
</dbReference>
<sequence length="865" mass="93459">MAESTRFASGEVFGRYVVESLLGEGGMGEVYRALDTRLGRRVALKFLRKDGELSEDAWAHEASRMLREARAAAALSHACIVAIYDVGELDGTAFIAMEIAEGEPLRALVGKDVPDARKIQILHDVARALAAAHQTGLVHRDVKPENIVVSQAGAVKVLDFGIARGLDRETDPGARTLEAEPPESMFQGTPAYTAPEQLTGEALDARSDQFGFGVVAHELFEGELPFRADKGPAALISAILADEPKPMTRAPEGVRDLVRRALAKDPADRFPSMAALADELALLSIEPAPAPLPAPPPPATARFPAARGLALAAVLAALAAVAWFVFRQEKRADIGPALPFASAVLPVKVAITDLPLPTTDKPEALVAYREGVQAIRDASWSTARLAFDRARKADPSLALAHLRYAMTAIDSDDLDPAREAYRVAFLLRSSLGARDHALLDAIEPFLQRDPPDLTEMRRRVTALSARYPGDAELVYWQFFPFVQHTPAEVLALTERCLRLDDRYADCWQTQARALLALRRGEDARRALDRCVEIAPTAGDCMFDRATVEVLSGRCVGLEEVARNWIAREPDLGRAHGYLASALYGQGRENAAVRAVVDVATQKLRLSGLQVDALTLDFGLAAGTGDFEAALKALQQTGNVGDTDHGAGPTAKHTLLLLELGRTADAGRVASDFLARQTASLRSTVEGCIVDPDPLFYAVAHRAGLLSADDRAAHRDAWLQRCTEQGDAASAWYAGYALPALTPEDAREALAAMSRFAVRPEDVPFYRGHYAAALRGKIRFLAGEMDAALPDLVQASSHCAMLMDPVSYLQNQHRIGVARETRGEKDLACAAYQSVLSRWGAAKDSITARDAARRQKALGCAPRRKP</sequence>
<evidence type="ECO:0000313" key="9">
    <source>
        <dbReference type="Proteomes" id="UP000309215"/>
    </source>
</evidence>
<dbReference type="Gene3D" id="1.10.510.10">
    <property type="entry name" value="Transferase(Phosphotransferase) domain 1"/>
    <property type="match status" value="1"/>
</dbReference>
<dbReference type="GO" id="GO:0004674">
    <property type="term" value="F:protein serine/threonine kinase activity"/>
    <property type="evidence" value="ECO:0007669"/>
    <property type="project" value="UniProtKB-KW"/>
</dbReference>
<dbReference type="AlphaFoldDB" id="A0A4U1JIT1"/>
<dbReference type="InterPro" id="IPR011990">
    <property type="entry name" value="TPR-like_helical_dom_sf"/>
</dbReference>
<feature type="domain" description="Protein kinase" evidence="7">
    <location>
        <begin position="16"/>
        <end position="283"/>
    </location>
</feature>
<evidence type="ECO:0000259" key="7">
    <source>
        <dbReference type="PROSITE" id="PS50011"/>
    </source>
</evidence>
<dbReference type="PANTHER" id="PTHR43289">
    <property type="entry name" value="MITOGEN-ACTIVATED PROTEIN KINASE KINASE KINASE 20-RELATED"/>
    <property type="match status" value="1"/>
</dbReference>
<evidence type="ECO:0000256" key="2">
    <source>
        <dbReference type="ARBA" id="ARBA00022741"/>
    </source>
</evidence>
<feature type="region of interest" description="Disordered" evidence="6">
    <location>
        <begin position="169"/>
        <end position="189"/>
    </location>
</feature>
<reference evidence="8 9" key="1">
    <citation type="submission" date="2019-04" db="EMBL/GenBank/DDBJ databases">
        <authorList>
            <person name="Li Y."/>
            <person name="Wang J."/>
        </authorList>
    </citation>
    <scope>NUCLEOTIDE SEQUENCE [LARGE SCALE GENOMIC DNA]</scope>
    <source>
        <strain evidence="8 9">DSM 14668</strain>
    </source>
</reference>
<feature type="binding site" evidence="5">
    <location>
        <position position="45"/>
    </location>
    <ligand>
        <name>ATP</name>
        <dbReference type="ChEBI" id="CHEBI:30616"/>
    </ligand>
</feature>
<gene>
    <name evidence="8" type="ORF">E8A74_02250</name>
</gene>
<dbReference type="EMBL" id="SSMQ01000002">
    <property type="protein sequence ID" value="TKD12597.1"/>
    <property type="molecule type" value="Genomic_DNA"/>
</dbReference>
<dbReference type="Gene3D" id="1.25.40.10">
    <property type="entry name" value="Tetratricopeptide repeat domain"/>
    <property type="match status" value="1"/>
</dbReference>
<dbReference type="InterPro" id="IPR017441">
    <property type="entry name" value="Protein_kinase_ATP_BS"/>
</dbReference>
<dbReference type="Pfam" id="PF00069">
    <property type="entry name" value="Pkinase"/>
    <property type="match status" value="1"/>
</dbReference>
<keyword evidence="9" id="KW-1185">Reference proteome</keyword>
<proteinExistence type="predicted"/>
<keyword evidence="2 5" id="KW-0547">Nucleotide-binding</keyword>
<protein>
    <submittedName>
        <fullName evidence="8">Serine/threonine protein kinase</fullName>
    </submittedName>
</protein>
<dbReference type="OrthoDB" id="5477861at2"/>
<dbReference type="InterPro" id="IPR008271">
    <property type="entry name" value="Ser/Thr_kinase_AS"/>
</dbReference>
<evidence type="ECO:0000313" key="8">
    <source>
        <dbReference type="EMBL" id="TKD12597.1"/>
    </source>
</evidence>
<keyword evidence="3 8" id="KW-0418">Kinase</keyword>
<dbReference type="InterPro" id="IPR000719">
    <property type="entry name" value="Prot_kinase_dom"/>
</dbReference>
<dbReference type="SMART" id="SM00220">
    <property type="entry name" value="S_TKc"/>
    <property type="match status" value="1"/>
</dbReference>
<dbReference type="PROSITE" id="PS00108">
    <property type="entry name" value="PROTEIN_KINASE_ST"/>
    <property type="match status" value="1"/>
</dbReference>
<evidence type="ECO:0000256" key="5">
    <source>
        <dbReference type="PROSITE-ProRule" id="PRU10141"/>
    </source>
</evidence>
<evidence type="ECO:0000256" key="1">
    <source>
        <dbReference type="ARBA" id="ARBA00022679"/>
    </source>
</evidence>
<dbReference type="RefSeq" id="WP_136927234.1">
    <property type="nucleotide sequence ID" value="NZ_SSMQ01000002.1"/>
</dbReference>